<feature type="active site" description="Proton donor/acceptor" evidence="5">
    <location>
        <position position="143"/>
    </location>
</feature>
<proteinExistence type="inferred from homology"/>
<evidence type="ECO:0000313" key="8">
    <source>
        <dbReference type="Proteomes" id="UP000248039"/>
    </source>
</evidence>
<keyword evidence="3" id="KW-0704">Schiff base</keyword>
<dbReference type="GO" id="GO:0008840">
    <property type="term" value="F:4-hydroxy-tetrahydrodipicolinate synthase activity"/>
    <property type="evidence" value="ECO:0007669"/>
    <property type="project" value="TreeGrafter"/>
</dbReference>
<feature type="binding site" evidence="6">
    <location>
        <position position="214"/>
    </location>
    <ligand>
        <name>pyruvate</name>
        <dbReference type="ChEBI" id="CHEBI:15361"/>
    </ligand>
</feature>
<dbReference type="InterPro" id="IPR013785">
    <property type="entry name" value="Aldolase_TIM"/>
</dbReference>
<dbReference type="GO" id="GO:0044281">
    <property type="term" value="P:small molecule metabolic process"/>
    <property type="evidence" value="ECO:0007669"/>
    <property type="project" value="UniProtKB-ARBA"/>
</dbReference>
<dbReference type="PRINTS" id="PR00146">
    <property type="entry name" value="DHPICSNTHASE"/>
</dbReference>
<gene>
    <name evidence="7" type="ORF">C7C46_03070</name>
</gene>
<evidence type="ECO:0000256" key="3">
    <source>
        <dbReference type="ARBA" id="ARBA00023270"/>
    </source>
</evidence>
<dbReference type="RefSeq" id="WP_110665361.1">
    <property type="nucleotide sequence ID" value="NZ_PYBW01000011.1"/>
</dbReference>
<dbReference type="PROSITE" id="PS00666">
    <property type="entry name" value="DHDPS_2"/>
    <property type="match status" value="1"/>
</dbReference>
<feature type="binding site" evidence="6">
    <location>
        <position position="50"/>
    </location>
    <ligand>
        <name>pyruvate</name>
        <dbReference type="ChEBI" id="CHEBI:15361"/>
    </ligand>
</feature>
<dbReference type="SMART" id="SM01130">
    <property type="entry name" value="DHDPS"/>
    <property type="match status" value="1"/>
</dbReference>
<dbReference type="InterPro" id="IPR020625">
    <property type="entry name" value="Schiff_base-form_aldolases_AS"/>
</dbReference>
<dbReference type="AlphaFoldDB" id="A0A2V4P2G6"/>
<feature type="active site" description="Schiff-base intermediate with substrate" evidence="5">
    <location>
        <position position="171"/>
    </location>
</feature>
<protein>
    <submittedName>
        <fullName evidence="7">4-hydroxy-tetrahydrodipicolinate synthase</fullName>
    </submittedName>
</protein>
<evidence type="ECO:0000256" key="5">
    <source>
        <dbReference type="PIRSR" id="PIRSR001365-1"/>
    </source>
</evidence>
<dbReference type="InterPro" id="IPR002220">
    <property type="entry name" value="DapA-like"/>
</dbReference>
<keyword evidence="8" id="KW-1185">Reference proteome</keyword>
<dbReference type="Gene3D" id="3.20.20.70">
    <property type="entry name" value="Aldolase class I"/>
    <property type="match status" value="1"/>
</dbReference>
<evidence type="ECO:0000256" key="4">
    <source>
        <dbReference type="PIRNR" id="PIRNR001365"/>
    </source>
</evidence>
<evidence type="ECO:0000313" key="7">
    <source>
        <dbReference type="EMBL" id="PYC87745.1"/>
    </source>
</evidence>
<dbReference type="Proteomes" id="UP000248039">
    <property type="component" value="Unassembled WGS sequence"/>
</dbReference>
<name>A0A2V4P2G6_9ACTN</name>
<dbReference type="PANTHER" id="PTHR12128">
    <property type="entry name" value="DIHYDRODIPICOLINATE SYNTHASE"/>
    <property type="match status" value="1"/>
</dbReference>
<evidence type="ECO:0000256" key="1">
    <source>
        <dbReference type="ARBA" id="ARBA00007592"/>
    </source>
</evidence>
<accession>A0A2V4P2G6</accession>
<dbReference type="PANTHER" id="PTHR12128:SF66">
    <property type="entry name" value="4-HYDROXY-2-OXOGLUTARATE ALDOLASE, MITOCHONDRIAL"/>
    <property type="match status" value="1"/>
</dbReference>
<evidence type="ECO:0000256" key="6">
    <source>
        <dbReference type="PIRSR" id="PIRSR001365-2"/>
    </source>
</evidence>
<dbReference type="SUPFAM" id="SSF51569">
    <property type="entry name" value="Aldolase"/>
    <property type="match status" value="1"/>
</dbReference>
<sequence>MNADTELRGIHVPLITPFDEHGELAADALRALAHEVLDQGAAGLVALGTTAEPAALEPGERAEVVRICAEVCRERGARLTVGVEGGSTRAVVAALAGLGGPGALPAGTLAMTLVPPFVRPGAAGVLAHFQELTATSPVPLIIYHIPYRTGQELDAAALLELAELPGVAGVKYAGGRIDTDAVMLLAARPDRFAVLAADDALLSPLLALGAAGGIMASAHLATDRFAELVELWAAGQAARARELGHRLAVLSAACFAAPNPAVVKGVLHAQGRIPSLAVRLPLLPADAAAVAAATSALDRVTAPAVRSTAAVGRATAPAVR</sequence>
<comment type="caution">
    <text evidence="7">The sequence shown here is derived from an EMBL/GenBank/DDBJ whole genome shotgun (WGS) entry which is preliminary data.</text>
</comment>
<dbReference type="PIRSF" id="PIRSF001365">
    <property type="entry name" value="DHDPS"/>
    <property type="match status" value="1"/>
</dbReference>
<evidence type="ECO:0000256" key="2">
    <source>
        <dbReference type="ARBA" id="ARBA00023239"/>
    </source>
</evidence>
<reference evidence="7 8" key="1">
    <citation type="submission" date="2018-03" db="EMBL/GenBank/DDBJ databases">
        <title>Bioinformatic expansion and discovery of thiopeptide antibiotics.</title>
        <authorList>
            <person name="Schwalen C.J."/>
            <person name="Hudson G.A."/>
            <person name="Mitchell D.A."/>
        </authorList>
    </citation>
    <scope>NUCLEOTIDE SEQUENCE [LARGE SCALE GENOMIC DNA]</scope>
    <source>
        <strain evidence="7 8">ATCC 21389</strain>
    </source>
</reference>
<keyword evidence="2 4" id="KW-0456">Lyase</keyword>
<dbReference type="EMBL" id="PYBW01000011">
    <property type="protein sequence ID" value="PYC87745.1"/>
    <property type="molecule type" value="Genomic_DNA"/>
</dbReference>
<organism evidence="7 8">
    <name type="scientific">Streptomyces tateyamensis</name>
    <dbReference type="NCBI Taxonomy" id="565073"/>
    <lineage>
        <taxon>Bacteria</taxon>
        <taxon>Bacillati</taxon>
        <taxon>Actinomycetota</taxon>
        <taxon>Actinomycetes</taxon>
        <taxon>Kitasatosporales</taxon>
        <taxon>Streptomycetaceae</taxon>
        <taxon>Streptomyces</taxon>
    </lineage>
</organism>
<comment type="similarity">
    <text evidence="1 4">Belongs to the DapA family.</text>
</comment>
<dbReference type="Pfam" id="PF00701">
    <property type="entry name" value="DHDPS"/>
    <property type="match status" value="1"/>
</dbReference>
<dbReference type="OrthoDB" id="9782828at2"/>